<protein>
    <recommendedName>
        <fullName evidence="4">Glycosyl transferase family 1 domain-containing protein</fullName>
    </recommendedName>
</protein>
<dbReference type="AlphaFoldDB" id="A0A2H0U9L7"/>
<gene>
    <name evidence="2" type="ORF">COU20_02405</name>
</gene>
<evidence type="ECO:0000313" key="3">
    <source>
        <dbReference type="Proteomes" id="UP000231379"/>
    </source>
</evidence>
<dbReference type="EMBL" id="PFBM01000014">
    <property type="protein sequence ID" value="PIR82465.1"/>
    <property type="molecule type" value="Genomic_DNA"/>
</dbReference>
<evidence type="ECO:0000256" key="1">
    <source>
        <dbReference type="ARBA" id="ARBA00022679"/>
    </source>
</evidence>
<comment type="caution">
    <text evidence="2">The sequence shown here is derived from an EMBL/GenBank/DDBJ whole genome shotgun (WGS) entry which is preliminary data.</text>
</comment>
<dbReference type="GO" id="GO:0009103">
    <property type="term" value="P:lipopolysaccharide biosynthetic process"/>
    <property type="evidence" value="ECO:0007669"/>
    <property type="project" value="TreeGrafter"/>
</dbReference>
<keyword evidence="1" id="KW-0808">Transferase</keyword>
<dbReference type="Gene3D" id="3.40.50.2000">
    <property type="entry name" value="Glycogen Phosphorylase B"/>
    <property type="match status" value="1"/>
</dbReference>
<name>A0A2H0U9L7_9BACT</name>
<dbReference type="SUPFAM" id="SSF53756">
    <property type="entry name" value="UDP-Glycosyltransferase/glycogen phosphorylase"/>
    <property type="match status" value="1"/>
</dbReference>
<evidence type="ECO:0008006" key="4">
    <source>
        <dbReference type="Google" id="ProtNLM"/>
    </source>
</evidence>
<dbReference type="PANTHER" id="PTHR46401">
    <property type="entry name" value="GLYCOSYLTRANSFERASE WBBK-RELATED"/>
    <property type="match status" value="1"/>
</dbReference>
<proteinExistence type="predicted"/>
<sequence>MRFLVATPFTDRSIEALSVYARGLTGGLESAGHTVDLVERNALERMLPSGLRHLMYGIRIIPRVLRSDVVFALDTWSVGFPAFVAARLCRKRFAVRIGGDFLWEIYVERTREPILLSEFYSAKRRFTIRERCTFRGIRSLVRGADALFFTTRFQREVWRDAYEFSDSRVHLLENYYPPKAAQRAPDGIVFVSAGRDMFLKNAGMVERVVARIAAKHSGVSLDARALPYSEHLKRLERSYAVILPAFSEICSNTAIEAVARGKPFIMARDTGTKERLGECGIFIDMRSEKELEGAVERMLEPGVYAKLQGACRAFSFEHSWEDMAREICTALRRT</sequence>
<evidence type="ECO:0000313" key="2">
    <source>
        <dbReference type="EMBL" id="PIR82465.1"/>
    </source>
</evidence>
<organism evidence="2 3">
    <name type="scientific">Candidatus Kaiserbacteria bacterium CG10_big_fil_rev_8_21_14_0_10_59_10</name>
    <dbReference type="NCBI Taxonomy" id="1974612"/>
    <lineage>
        <taxon>Bacteria</taxon>
        <taxon>Candidatus Kaiseribacteriota</taxon>
    </lineage>
</organism>
<dbReference type="PANTHER" id="PTHR46401:SF2">
    <property type="entry name" value="GLYCOSYLTRANSFERASE WBBK-RELATED"/>
    <property type="match status" value="1"/>
</dbReference>
<dbReference type="GO" id="GO:0016757">
    <property type="term" value="F:glycosyltransferase activity"/>
    <property type="evidence" value="ECO:0007669"/>
    <property type="project" value="TreeGrafter"/>
</dbReference>
<reference evidence="3" key="1">
    <citation type="submission" date="2017-09" db="EMBL/GenBank/DDBJ databases">
        <title>Depth-based differentiation of microbial function through sediment-hosted aquifers and enrichment of novel symbionts in the deep terrestrial subsurface.</title>
        <authorList>
            <person name="Probst A.J."/>
            <person name="Ladd B."/>
            <person name="Jarett J.K."/>
            <person name="Geller-Mcgrath D.E."/>
            <person name="Sieber C.M.K."/>
            <person name="Emerson J.B."/>
            <person name="Anantharaman K."/>
            <person name="Thomas B.C."/>
            <person name="Malmstrom R."/>
            <person name="Stieglmeier M."/>
            <person name="Klingl A."/>
            <person name="Woyke T."/>
            <person name="Ryan C.M."/>
            <person name="Banfield J.F."/>
        </authorList>
    </citation>
    <scope>NUCLEOTIDE SEQUENCE [LARGE SCALE GENOMIC DNA]</scope>
</reference>
<accession>A0A2H0U9L7</accession>
<dbReference type="Proteomes" id="UP000231379">
    <property type="component" value="Unassembled WGS sequence"/>
</dbReference>